<reference evidence="1 2" key="1">
    <citation type="submission" date="2018-04" db="EMBL/GenBank/DDBJ databases">
        <title>Genomic Encyclopedia of Type Strains, Phase III (KMG-III): the genomes of soil and plant-associated and newly described type strains.</title>
        <authorList>
            <person name="Whitman W."/>
        </authorList>
    </citation>
    <scope>NUCLEOTIDE SEQUENCE [LARGE SCALE GENOMIC DNA]</scope>
    <source>
        <strain evidence="1 2">JA192</strain>
    </source>
</reference>
<proteinExistence type="predicted"/>
<protein>
    <submittedName>
        <fullName evidence="1">Uncharacterized protein</fullName>
    </submittedName>
</protein>
<dbReference type="EMBL" id="PZZW01000005">
    <property type="protein sequence ID" value="PTM77564.1"/>
    <property type="molecule type" value="Genomic_DNA"/>
</dbReference>
<dbReference type="Proteomes" id="UP000240800">
    <property type="component" value="Unassembled WGS sequence"/>
</dbReference>
<keyword evidence="2" id="KW-1185">Reference proteome</keyword>
<evidence type="ECO:0000313" key="1">
    <source>
        <dbReference type="EMBL" id="PTM77564.1"/>
    </source>
</evidence>
<accession>A0ABX5J5W2</accession>
<gene>
    <name evidence="1" type="ORF">C8J29_10581</name>
</gene>
<comment type="caution">
    <text evidence="1">The sequence shown here is derived from an EMBL/GenBank/DDBJ whole genome shotgun (WGS) entry which is preliminary data.</text>
</comment>
<sequence>MPRQTLWSKQLPAFRPRIATLLRLPMQGTETRLRNLPRTRRLTGAERLEHVLRLG</sequence>
<evidence type="ECO:0000313" key="2">
    <source>
        <dbReference type="Proteomes" id="UP000240800"/>
    </source>
</evidence>
<name>A0ABX5J5W2_9RHOB</name>
<organism evidence="1 2">
    <name type="scientific">Cereibacter johrii</name>
    <dbReference type="NCBI Taxonomy" id="445629"/>
    <lineage>
        <taxon>Bacteria</taxon>
        <taxon>Pseudomonadati</taxon>
        <taxon>Pseudomonadota</taxon>
        <taxon>Alphaproteobacteria</taxon>
        <taxon>Rhodobacterales</taxon>
        <taxon>Paracoccaceae</taxon>
        <taxon>Cereibacter</taxon>
    </lineage>
</organism>